<comment type="caution">
    <text evidence="2">The sequence shown here is derived from an EMBL/GenBank/DDBJ whole genome shotgun (WGS) entry which is preliminary data.</text>
</comment>
<reference evidence="2" key="1">
    <citation type="submission" date="2022-11" db="EMBL/GenBank/DDBJ databases">
        <title>Chromosomal genome sequence assembly and mating type (MAT) locus characterization of the leprose asexual lichenized fungus Lepraria neglecta (Nyl.) Erichsen.</title>
        <authorList>
            <person name="Allen J.L."/>
            <person name="Pfeffer B."/>
        </authorList>
    </citation>
    <scope>NUCLEOTIDE SEQUENCE</scope>
    <source>
        <strain evidence="2">Allen 5258</strain>
    </source>
</reference>
<organism evidence="2 3">
    <name type="scientific">Lepraria neglecta</name>
    <dbReference type="NCBI Taxonomy" id="209136"/>
    <lineage>
        <taxon>Eukaryota</taxon>
        <taxon>Fungi</taxon>
        <taxon>Dikarya</taxon>
        <taxon>Ascomycota</taxon>
        <taxon>Pezizomycotina</taxon>
        <taxon>Lecanoromycetes</taxon>
        <taxon>OSLEUM clade</taxon>
        <taxon>Lecanoromycetidae</taxon>
        <taxon>Lecanorales</taxon>
        <taxon>Lecanorineae</taxon>
        <taxon>Stereocaulaceae</taxon>
        <taxon>Lepraria</taxon>
    </lineage>
</organism>
<gene>
    <name evidence="2" type="ORF">OEA41_001396</name>
</gene>
<evidence type="ECO:0000256" key="1">
    <source>
        <dbReference type="SAM" id="MobiDB-lite"/>
    </source>
</evidence>
<keyword evidence="3" id="KW-1185">Reference proteome</keyword>
<evidence type="ECO:0000313" key="3">
    <source>
        <dbReference type="Proteomes" id="UP001276659"/>
    </source>
</evidence>
<evidence type="ECO:0000313" key="2">
    <source>
        <dbReference type="EMBL" id="KAK3174152.1"/>
    </source>
</evidence>
<dbReference type="EMBL" id="JASNWA010000006">
    <property type="protein sequence ID" value="KAK3174152.1"/>
    <property type="molecule type" value="Genomic_DNA"/>
</dbReference>
<accession>A0AAE0DLE8</accession>
<dbReference type="Proteomes" id="UP001276659">
    <property type="component" value="Unassembled WGS sequence"/>
</dbReference>
<sequence length="69" mass="7221">MVIGATCPFCEDPEGRKIIDAELAKQAAKEEAKEDSEITEMTALDAEQASAASSSSSEDTGVVSVTQNQ</sequence>
<protein>
    <submittedName>
        <fullName evidence="2">Uncharacterized protein</fullName>
    </submittedName>
</protein>
<name>A0AAE0DLE8_9LECA</name>
<proteinExistence type="predicted"/>
<feature type="region of interest" description="Disordered" evidence="1">
    <location>
        <begin position="45"/>
        <end position="69"/>
    </location>
</feature>
<dbReference type="AlphaFoldDB" id="A0AAE0DLE8"/>